<proteinExistence type="predicted"/>
<dbReference type="EC" id="1.1.5.-" evidence="3"/>
<dbReference type="GO" id="GO:0016491">
    <property type="term" value="F:oxidoreductase activity"/>
    <property type="evidence" value="ECO:0007669"/>
    <property type="project" value="UniProtKB-KW"/>
</dbReference>
<dbReference type="PANTHER" id="PTHR19328">
    <property type="entry name" value="HEDGEHOG-INTERACTING PROTEIN"/>
    <property type="match status" value="1"/>
</dbReference>
<comment type="caution">
    <text evidence="3">The sequence shown here is derived from an EMBL/GenBank/DDBJ whole genome shotgun (WGS) entry which is preliminary data.</text>
</comment>
<dbReference type="EMBL" id="JBBKTX010000019">
    <property type="protein sequence ID" value="MFK4753751.1"/>
    <property type="molecule type" value="Genomic_DNA"/>
</dbReference>
<dbReference type="InterPro" id="IPR011041">
    <property type="entry name" value="Quinoprot_gluc/sorb_DH_b-prop"/>
</dbReference>
<reference evidence="3 4" key="1">
    <citation type="submission" date="2024-03" db="EMBL/GenBank/DDBJ databases">
        <title>High-quality draft genome sequence of Oceanobacter sp. wDCs-4.</title>
        <authorList>
            <person name="Dong C."/>
        </authorList>
    </citation>
    <scope>NUCLEOTIDE SEQUENCE [LARGE SCALE GENOMIC DNA]</scope>
    <source>
        <strain evidence="4">wDCs-4</strain>
    </source>
</reference>
<keyword evidence="3" id="KW-0560">Oxidoreductase</keyword>
<organism evidence="3 4">
    <name type="scientific">Oceanobacter antarcticus</name>
    <dbReference type="NCBI Taxonomy" id="3133425"/>
    <lineage>
        <taxon>Bacteria</taxon>
        <taxon>Pseudomonadati</taxon>
        <taxon>Pseudomonadota</taxon>
        <taxon>Gammaproteobacteria</taxon>
        <taxon>Oceanospirillales</taxon>
        <taxon>Oceanospirillaceae</taxon>
        <taxon>Oceanobacter</taxon>
    </lineage>
</organism>
<dbReference type="InterPro" id="IPR012938">
    <property type="entry name" value="Glc/Sorbosone_DH"/>
</dbReference>
<dbReference type="PANTHER" id="PTHR19328:SF75">
    <property type="entry name" value="ALDOSE SUGAR DEHYDROGENASE YLII"/>
    <property type="match status" value="1"/>
</dbReference>
<protein>
    <submittedName>
        <fullName evidence="3">PQQ-dependent sugar dehydrogenase</fullName>
        <ecNumber evidence="3">1.1.5.-</ecNumber>
    </submittedName>
</protein>
<evidence type="ECO:0000259" key="2">
    <source>
        <dbReference type="Pfam" id="PF07995"/>
    </source>
</evidence>
<feature type="chain" id="PRO_5047032028" evidence="1">
    <location>
        <begin position="25"/>
        <end position="402"/>
    </location>
</feature>
<dbReference type="Pfam" id="PF07995">
    <property type="entry name" value="GSDH"/>
    <property type="match status" value="1"/>
</dbReference>
<feature type="domain" description="Glucose/Sorbosone dehydrogenase" evidence="2">
    <location>
        <begin position="61"/>
        <end position="397"/>
    </location>
</feature>
<dbReference type="SUPFAM" id="SSF50952">
    <property type="entry name" value="Soluble quinoprotein glucose dehydrogenase"/>
    <property type="match status" value="1"/>
</dbReference>
<keyword evidence="4" id="KW-1185">Reference proteome</keyword>
<dbReference type="RefSeq" id="WP_416206753.1">
    <property type="nucleotide sequence ID" value="NZ_JBBKTX010000019.1"/>
</dbReference>
<gene>
    <name evidence="3" type="ORF">WG929_15150</name>
</gene>
<evidence type="ECO:0000313" key="3">
    <source>
        <dbReference type="EMBL" id="MFK4753751.1"/>
    </source>
</evidence>
<accession>A0ABW8NLJ0</accession>
<evidence type="ECO:0000256" key="1">
    <source>
        <dbReference type="SAM" id="SignalP"/>
    </source>
</evidence>
<name>A0ABW8NLJ0_9GAMM</name>
<evidence type="ECO:0000313" key="4">
    <source>
        <dbReference type="Proteomes" id="UP001620597"/>
    </source>
</evidence>
<dbReference type="Gene3D" id="2.120.10.30">
    <property type="entry name" value="TolB, C-terminal domain"/>
    <property type="match status" value="1"/>
</dbReference>
<sequence length="402" mass="44301">MSVAHSLMAATLLCWLTCSLSSSAIAMASPAGKPVLHPLSSLAAVHSQQGNFIPEVVISGLENPWAVAFINNDKLLITERPGRLRIASHAYLNDDSPFLLSPPITGLPDIWTGGQGGLLDVAWHDDWVYFGYAEAGDLLTNSTAVMRAKLIDNGNRSYRLTRQQLLFRQAPKYLSRAHFGSRLVFDQQDYLYITLGERFFPRDDAQSLGNHLGKVIRLKADGTVPHDNPFVGQRGAMPEIWSYGHRNPQGAAINPATGELWIHEHGPKGGDELNLIKPGHNYGWPVITYGEEYIGGSIGEGTHKDGMDQPLYYWVPSIAPSGMAFYTGSAFPEWQGDLFVGSLKFHQLVRLELEGNKVVAEERINIPDLDQRIRDVVQGPDGLLYLVTDDADGKIIRLKPAP</sequence>
<dbReference type="Proteomes" id="UP001620597">
    <property type="component" value="Unassembled WGS sequence"/>
</dbReference>
<dbReference type="InterPro" id="IPR011042">
    <property type="entry name" value="6-blade_b-propeller_TolB-like"/>
</dbReference>
<feature type="signal peptide" evidence="1">
    <location>
        <begin position="1"/>
        <end position="24"/>
    </location>
</feature>
<keyword evidence="1" id="KW-0732">Signal</keyword>